<feature type="region of interest" description="Disordered" evidence="1">
    <location>
        <begin position="55"/>
        <end position="74"/>
    </location>
</feature>
<evidence type="ECO:0000259" key="2">
    <source>
        <dbReference type="SMART" id="SM00834"/>
    </source>
</evidence>
<feature type="non-terminal residue" evidence="3">
    <location>
        <position position="74"/>
    </location>
</feature>
<dbReference type="SMART" id="SM00834">
    <property type="entry name" value="CxxC_CXXC_SSSS"/>
    <property type="match status" value="1"/>
</dbReference>
<protein>
    <recommendedName>
        <fullName evidence="2">Putative regulatory protein FmdB zinc ribbon domain-containing protein</fullName>
    </recommendedName>
</protein>
<dbReference type="AlphaFoldDB" id="X0VCG2"/>
<reference evidence="3" key="1">
    <citation type="journal article" date="2014" name="Front. Microbiol.">
        <title>High frequency of phylogenetically diverse reductive dehalogenase-homologous genes in deep subseafloor sedimentary metagenomes.</title>
        <authorList>
            <person name="Kawai M."/>
            <person name="Futagami T."/>
            <person name="Toyoda A."/>
            <person name="Takaki Y."/>
            <person name="Nishi S."/>
            <person name="Hori S."/>
            <person name="Arai W."/>
            <person name="Tsubouchi T."/>
            <person name="Morono Y."/>
            <person name="Uchiyama I."/>
            <person name="Ito T."/>
            <person name="Fujiyama A."/>
            <person name="Inagaki F."/>
            <person name="Takami H."/>
        </authorList>
    </citation>
    <scope>NUCLEOTIDE SEQUENCE</scope>
    <source>
        <strain evidence="3">Expedition CK06-06</strain>
    </source>
</reference>
<gene>
    <name evidence="3" type="ORF">S01H1_50493</name>
</gene>
<feature type="compositionally biased region" description="Polar residues" evidence="1">
    <location>
        <begin position="65"/>
        <end position="74"/>
    </location>
</feature>
<evidence type="ECO:0000256" key="1">
    <source>
        <dbReference type="SAM" id="MobiDB-lite"/>
    </source>
</evidence>
<name>X0VCG2_9ZZZZ</name>
<proteinExistence type="predicted"/>
<accession>X0VCG2</accession>
<organism evidence="3">
    <name type="scientific">marine sediment metagenome</name>
    <dbReference type="NCBI Taxonomy" id="412755"/>
    <lineage>
        <taxon>unclassified sequences</taxon>
        <taxon>metagenomes</taxon>
        <taxon>ecological metagenomes</taxon>
    </lineage>
</organism>
<feature type="domain" description="Putative regulatory protein FmdB zinc ribbon" evidence="2">
    <location>
        <begin position="1"/>
        <end position="41"/>
    </location>
</feature>
<sequence length="74" mass="7963">MIYEFTCEECGITIARHCEAFSPPPAPACGSCGKHTARVYGCNIDTSGCKDPDDVPADSRIAVSQERNISNRQA</sequence>
<comment type="caution">
    <text evidence="3">The sequence shown here is derived from an EMBL/GenBank/DDBJ whole genome shotgun (WGS) entry which is preliminary data.</text>
</comment>
<dbReference type="EMBL" id="BARS01032537">
    <property type="protein sequence ID" value="GAG15829.1"/>
    <property type="molecule type" value="Genomic_DNA"/>
</dbReference>
<evidence type="ECO:0000313" key="3">
    <source>
        <dbReference type="EMBL" id="GAG15829.1"/>
    </source>
</evidence>
<dbReference type="InterPro" id="IPR013429">
    <property type="entry name" value="Regulatory_FmdB_Zinc_ribbon"/>
</dbReference>